<dbReference type="Pfam" id="PF12680">
    <property type="entry name" value="SnoaL_2"/>
    <property type="match status" value="1"/>
</dbReference>
<feature type="domain" description="SnoaL-like" evidence="1">
    <location>
        <begin position="97"/>
        <end position="197"/>
    </location>
</feature>
<dbReference type="EMBL" id="VIEB01000093">
    <property type="protein sequence ID" value="TQE07001.1"/>
    <property type="molecule type" value="Genomic_DNA"/>
</dbReference>
<dbReference type="SUPFAM" id="SSF54427">
    <property type="entry name" value="NTF2-like"/>
    <property type="match status" value="1"/>
</dbReference>
<dbReference type="Proteomes" id="UP000315295">
    <property type="component" value="Unassembled WGS sequence"/>
</dbReference>
<accession>A0A540N7H7</accession>
<dbReference type="AlphaFoldDB" id="A0A540N7H7"/>
<protein>
    <recommendedName>
        <fullName evidence="1">SnoaL-like domain-containing protein</fullName>
    </recommendedName>
</protein>
<keyword evidence="3" id="KW-1185">Reference proteome</keyword>
<evidence type="ECO:0000259" key="1">
    <source>
        <dbReference type="Pfam" id="PF12680"/>
    </source>
</evidence>
<organism evidence="2 3">
    <name type="scientific">Malus baccata</name>
    <name type="common">Siberian crab apple</name>
    <name type="synonym">Pyrus baccata</name>
    <dbReference type="NCBI Taxonomy" id="106549"/>
    <lineage>
        <taxon>Eukaryota</taxon>
        <taxon>Viridiplantae</taxon>
        <taxon>Streptophyta</taxon>
        <taxon>Embryophyta</taxon>
        <taxon>Tracheophyta</taxon>
        <taxon>Spermatophyta</taxon>
        <taxon>Magnoliopsida</taxon>
        <taxon>eudicotyledons</taxon>
        <taxon>Gunneridae</taxon>
        <taxon>Pentapetalae</taxon>
        <taxon>rosids</taxon>
        <taxon>fabids</taxon>
        <taxon>Rosales</taxon>
        <taxon>Rosaceae</taxon>
        <taxon>Amygdaloideae</taxon>
        <taxon>Maleae</taxon>
        <taxon>Malus</taxon>
    </lineage>
</organism>
<dbReference type="Gene3D" id="3.10.450.50">
    <property type="match status" value="1"/>
</dbReference>
<gene>
    <name evidence="2" type="ORF">C1H46_007391</name>
</gene>
<dbReference type="PANTHER" id="PTHR33698:SF1">
    <property type="entry name" value="NUCLEAR TRANSPORT FACTOR 2 (NTF2) FAMILY PROTEIN"/>
    <property type="match status" value="1"/>
</dbReference>
<dbReference type="CDD" id="cd00531">
    <property type="entry name" value="NTF2_like"/>
    <property type="match status" value="1"/>
</dbReference>
<name>A0A540N7H7_MALBA</name>
<comment type="caution">
    <text evidence="2">The sequence shown here is derived from an EMBL/GenBank/DDBJ whole genome shotgun (WGS) entry which is preliminary data.</text>
</comment>
<reference evidence="2 3" key="1">
    <citation type="journal article" date="2019" name="G3 (Bethesda)">
        <title>Sequencing of a Wild Apple (Malus baccata) Genome Unravels the Differences Between Cultivated and Wild Apple Species Regarding Disease Resistance and Cold Tolerance.</title>
        <authorList>
            <person name="Chen X."/>
        </authorList>
    </citation>
    <scope>NUCLEOTIDE SEQUENCE [LARGE SCALE GENOMIC DNA]</scope>
    <source>
        <strain evidence="3">cv. Shandingzi</strain>
        <tissue evidence="2">Leaves</tissue>
    </source>
</reference>
<dbReference type="InterPro" id="IPR037401">
    <property type="entry name" value="SnoaL-like"/>
</dbReference>
<dbReference type="InterPro" id="IPR032710">
    <property type="entry name" value="NTF2-like_dom_sf"/>
</dbReference>
<evidence type="ECO:0000313" key="3">
    <source>
        <dbReference type="Proteomes" id="UP000315295"/>
    </source>
</evidence>
<evidence type="ECO:0000313" key="2">
    <source>
        <dbReference type="EMBL" id="TQE07001.1"/>
    </source>
</evidence>
<proteinExistence type="predicted"/>
<dbReference type="PANTHER" id="PTHR33698">
    <property type="entry name" value="NUCLEAR TRANSPORT FACTOR 2 (NTF2)-LIKE PROTEIN"/>
    <property type="match status" value="1"/>
</dbReference>
<sequence length="342" mass="38398">MATVVNFSGKTTSRRICLKPMAGPGPGPAIGSLAIKRTCQLPLSRTNTLQHCIYMTRKPQDRLLNEHRVFPALAATRNSDIFPGSPSPSPSPSDTIKQFYRCINEKNLKQLRDHISEDCYIEECSFHTPLQGKREVMSFFEQLTAGMGQNVKFILRHVCEGDELTAAANWHMEWKNKQIPFTRGCSFFECSKEGDKIIIKKAQIVIESPIKPGTLVLSMLKTVTSLFDAFPKIAEWFLKSPHIVLRWLWKIYALLIAPLLESYLRLWNLAARILGHAYYILLYIANERRSNGPKTGGSGGGLLKATIGSVFSFVTIPPSPLSLFPSFFGVELTKVPNYNPLH</sequence>